<dbReference type="EMBL" id="SMMG02000003">
    <property type="protein sequence ID" value="KAA3479355.1"/>
    <property type="molecule type" value="Genomic_DNA"/>
</dbReference>
<organism evidence="2 3">
    <name type="scientific">Gossypium australe</name>
    <dbReference type="NCBI Taxonomy" id="47621"/>
    <lineage>
        <taxon>Eukaryota</taxon>
        <taxon>Viridiplantae</taxon>
        <taxon>Streptophyta</taxon>
        <taxon>Embryophyta</taxon>
        <taxon>Tracheophyta</taxon>
        <taxon>Spermatophyta</taxon>
        <taxon>Magnoliopsida</taxon>
        <taxon>eudicotyledons</taxon>
        <taxon>Gunneridae</taxon>
        <taxon>Pentapetalae</taxon>
        <taxon>rosids</taxon>
        <taxon>malvids</taxon>
        <taxon>Malvales</taxon>
        <taxon>Malvaceae</taxon>
        <taxon>Malvoideae</taxon>
        <taxon>Gossypium</taxon>
    </lineage>
</organism>
<protein>
    <submittedName>
        <fullName evidence="2">Small GTPase superfamily</fullName>
    </submittedName>
</protein>
<dbReference type="OrthoDB" id="1436450at2759"/>
<sequence>MASSVAGMHTHYTGAKTDVLLGLGYQSLLIGSVYYFVFSDGELKATFPKPLMLLVEDGHRDLQAANVK</sequence>
<feature type="transmembrane region" description="Helical" evidence="1">
    <location>
        <begin position="20"/>
        <end position="38"/>
    </location>
</feature>
<reference evidence="3" key="1">
    <citation type="journal article" date="2019" name="Plant Biotechnol. J.">
        <title>Genome sequencing of the Australian wild diploid species Gossypium australe highlights disease resistance and delayed gland morphogenesis.</title>
        <authorList>
            <person name="Cai Y."/>
            <person name="Cai X."/>
            <person name="Wang Q."/>
            <person name="Wang P."/>
            <person name="Zhang Y."/>
            <person name="Cai C."/>
            <person name="Xu Y."/>
            <person name="Wang K."/>
            <person name="Zhou Z."/>
            <person name="Wang C."/>
            <person name="Geng S."/>
            <person name="Li B."/>
            <person name="Dong Q."/>
            <person name="Hou Y."/>
            <person name="Wang H."/>
            <person name="Ai P."/>
            <person name="Liu Z."/>
            <person name="Yi F."/>
            <person name="Sun M."/>
            <person name="An G."/>
            <person name="Cheng J."/>
            <person name="Zhang Y."/>
            <person name="Shi Q."/>
            <person name="Xie Y."/>
            <person name="Shi X."/>
            <person name="Chang Y."/>
            <person name="Huang F."/>
            <person name="Chen Y."/>
            <person name="Hong S."/>
            <person name="Mi L."/>
            <person name="Sun Q."/>
            <person name="Zhang L."/>
            <person name="Zhou B."/>
            <person name="Peng R."/>
            <person name="Zhang X."/>
            <person name="Liu F."/>
        </authorList>
    </citation>
    <scope>NUCLEOTIDE SEQUENCE [LARGE SCALE GENOMIC DNA]</scope>
    <source>
        <strain evidence="3">cv. PA1801</strain>
    </source>
</reference>
<evidence type="ECO:0000313" key="3">
    <source>
        <dbReference type="Proteomes" id="UP000325315"/>
    </source>
</evidence>
<keyword evidence="1" id="KW-1133">Transmembrane helix</keyword>
<name>A0A5B6WDJ3_9ROSI</name>
<accession>A0A5B6WDJ3</accession>
<proteinExistence type="predicted"/>
<keyword evidence="3" id="KW-1185">Reference proteome</keyword>
<comment type="caution">
    <text evidence="2">The sequence shown here is derived from an EMBL/GenBank/DDBJ whole genome shotgun (WGS) entry which is preliminary data.</text>
</comment>
<dbReference type="AlphaFoldDB" id="A0A5B6WDJ3"/>
<keyword evidence="1" id="KW-0812">Transmembrane</keyword>
<keyword evidence="1" id="KW-0472">Membrane</keyword>
<evidence type="ECO:0000256" key="1">
    <source>
        <dbReference type="SAM" id="Phobius"/>
    </source>
</evidence>
<evidence type="ECO:0000313" key="2">
    <source>
        <dbReference type="EMBL" id="KAA3479355.1"/>
    </source>
</evidence>
<dbReference type="Proteomes" id="UP000325315">
    <property type="component" value="Unassembled WGS sequence"/>
</dbReference>
<gene>
    <name evidence="2" type="primary">rab7A</name>
    <name evidence="2" type="ORF">EPI10_019873</name>
</gene>